<dbReference type="EMBL" id="JAPDNS010000002">
    <property type="protein sequence ID" value="MCW3487270.1"/>
    <property type="molecule type" value="Genomic_DNA"/>
</dbReference>
<keyword evidence="3" id="KW-1185">Reference proteome</keyword>
<dbReference type="Proteomes" id="UP001207742">
    <property type="component" value="Unassembled WGS sequence"/>
</dbReference>
<keyword evidence="1" id="KW-0732">Signal</keyword>
<evidence type="ECO:0000313" key="3">
    <source>
        <dbReference type="Proteomes" id="UP001207742"/>
    </source>
</evidence>
<dbReference type="PROSITE" id="PS51257">
    <property type="entry name" value="PROKAR_LIPOPROTEIN"/>
    <property type="match status" value="1"/>
</dbReference>
<gene>
    <name evidence="2" type="ORF">OL497_25455</name>
</gene>
<proteinExistence type="predicted"/>
<protein>
    <recommendedName>
        <fullName evidence="4">Cytochrome c domain-containing protein</fullName>
    </recommendedName>
</protein>
<feature type="chain" id="PRO_5046429043" description="Cytochrome c domain-containing protein" evidence="1">
    <location>
        <begin position="19"/>
        <end position="448"/>
    </location>
</feature>
<organism evidence="2 3">
    <name type="scientific">Chitinophaga nivalis</name>
    <dbReference type="NCBI Taxonomy" id="2991709"/>
    <lineage>
        <taxon>Bacteria</taxon>
        <taxon>Pseudomonadati</taxon>
        <taxon>Bacteroidota</taxon>
        <taxon>Chitinophagia</taxon>
        <taxon>Chitinophagales</taxon>
        <taxon>Chitinophagaceae</taxon>
        <taxon>Chitinophaga</taxon>
    </lineage>
</organism>
<evidence type="ECO:0000313" key="2">
    <source>
        <dbReference type="EMBL" id="MCW3487270.1"/>
    </source>
</evidence>
<reference evidence="2 3" key="1">
    <citation type="submission" date="2022-10" db="EMBL/GenBank/DDBJ databases">
        <title>Chitinophaga nivalis PC15 sp. nov., isolated from Pyeongchang county, South Korea.</title>
        <authorList>
            <person name="Trinh H.N."/>
        </authorList>
    </citation>
    <scope>NUCLEOTIDE SEQUENCE [LARGE SCALE GENOMIC DNA]</scope>
    <source>
        <strain evidence="2 3">PC14</strain>
    </source>
</reference>
<comment type="caution">
    <text evidence="2">The sequence shown here is derived from an EMBL/GenBank/DDBJ whole genome shotgun (WGS) entry which is preliminary data.</text>
</comment>
<feature type="signal peptide" evidence="1">
    <location>
        <begin position="1"/>
        <end position="18"/>
    </location>
</feature>
<accession>A0ABT3IU73</accession>
<sequence length="448" mass="49750">MKCLLVVFLMALAIFSCKTPPAKSPYKTQFPSFDPDYPPPAGAKNLFELSQDYPDTFKVDEVYPWTAIDFKKDYKAYMQAVLHYCLEGNLDVDFKVQDNKVRKWYHAPWLHVTLNGREYHHGLTRERPVPPFELNKKQNVGLENWAVGFYNPPGGYTIGKVWESDSIPALQLADFPEGTVSFKLLFTTGTPDKIPFLKGSKEWTANIYPCNPQSGTPAQQAACKAKRIDSTVRLLQIDIAVKDKRAGEAGWAFGTFIYDAGKGGTTVWDKIVPVGLMWGDDSNVDTLINKEGAFINPKLQETVLNADLIEITAATNNLKAYLSHHGLGGRLNGPVDNPISSCISCHSKAAVTDFGSPAPLANFKLTRKTFTVAAFQEYFSPIKGGTGPLTFEGQTYNKLDYSLQLAAGIRNFYQSLIDKSKINNPNFSKSSAIQDLPEVTRDGLIEHK</sequence>
<name>A0ABT3IU73_9BACT</name>
<dbReference type="RefSeq" id="WP_264734080.1">
    <property type="nucleotide sequence ID" value="NZ_JAPDNR010000001.1"/>
</dbReference>
<evidence type="ECO:0008006" key="4">
    <source>
        <dbReference type="Google" id="ProtNLM"/>
    </source>
</evidence>
<evidence type="ECO:0000256" key="1">
    <source>
        <dbReference type="SAM" id="SignalP"/>
    </source>
</evidence>